<dbReference type="GO" id="GO:0004303">
    <property type="term" value="F:estradiol 17-beta-dehydrogenase [NAD(P)+] activity"/>
    <property type="evidence" value="ECO:0007669"/>
    <property type="project" value="UniProtKB-EC"/>
</dbReference>
<evidence type="ECO:0000256" key="9">
    <source>
        <dbReference type="ARBA" id="ARBA00023027"/>
    </source>
</evidence>
<sequence length="215" mass="23078">MFAEVLQVSETFRCEKTHVGTHAAFACDVSKQTEVKNLVDFVKEKFPSEPPQIVVNCAGITQDSTLLKMSEEQFDSVVNVNLKGTFLITQAFTRLAVEHQSPQSVVNISSIVGKTGNFGQTNYSATKAGVIGFSKSAAKELAKKGIRVNCVLPGFIATPMTAAMPSNVLSQISSQIPMGRMGRPDEIADTVLYLASDLSSYVTGTSIEVAGGFWC</sequence>
<organism evidence="26 27">
    <name type="scientific">Steinernema carpocapsae</name>
    <name type="common">Entomopathogenic nematode</name>
    <dbReference type="NCBI Taxonomy" id="34508"/>
    <lineage>
        <taxon>Eukaryota</taxon>
        <taxon>Metazoa</taxon>
        <taxon>Ecdysozoa</taxon>
        <taxon>Nematoda</taxon>
        <taxon>Chromadorea</taxon>
        <taxon>Rhabditida</taxon>
        <taxon>Tylenchina</taxon>
        <taxon>Panagrolaimomorpha</taxon>
        <taxon>Strongyloidoidea</taxon>
        <taxon>Steinernematidae</taxon>
        <taxon>Steinernema</taxon>
    </lineage>
</organism>
<dbReference type="PANTHER" id="PTHR42760">
    <property type="entry name" value="SHORT-CHAIN DEHYDROGENASES/REDUCTASES FAMILY MEMBER"/>
    <property type="match status" value="1"/>
</dbReference>
<evidence type="ECO:0000256" key="10">
    <source>
        <dbReference type="ARBA" id="ARBA00023098"/>
    </source>
</evidence>
<dbReference type="InterPro" id="IPR020904">
    <property type="entry name" value="Sc_DH/Rdtase_CS"/>
</dbReference>
<reference evidence="26 27" key="1">
    <citation type="journal article" date="2015" name="Genome Biol.">
        <title>Comparative genomics of Steinernema reveals deeply conserved gene regulatory networks.</title>
        <authorList>
            <person name="Dillman A.R."/>
            <person name="Macchietto M."/>
            <person name="Porter C.F."/>
            <person name="Rogers A."/>
            <person name="Williams B."/>
            <person name="Antoshechkin I."/>
            <person name="Lee M.M."/>
            <person name="Goodwin Z."/>
            <person name="Lu X."/>
            <person name="Lewis E.E."/>
            <person name="Goodrich-Blair H."/>
            <person name="Stock S.P."/>
            <person name="Adams B.J."/>
            <person name="Sternberg P.W."/>
            <person name="Mortazavi A."/>
        </authorList>
    </citation>
    <scope>NUCLEOTIDE SEQUENCE [LARGE SCALE GENOMIC DNA]</scope>
    <source>
        <strain evidence="26 27">ALL</strain>
    </source>
</reference>
<evidence type="ECO:0000256" key="4">
    <source>
        <dbReference type="ARBA" id="ARBA00012456"/>
    </source>
</evidence>
<protein>
    <recommendedName>
        <fullName evidence="20">(3R)-3-hydroxyacyl-CoA dehydrogenase</fullName>
        <ecNumber evidence="19">1.1.1.239</ecNumber>
        <ecNumber evidence="4">1.1.1.n12</ecNumber>
    </recommendedName>
    <alternativeName>
        <fullName evidence="22">17-beta-hydroxysteroid dehydrogenase 8</fullName>
    </alternativeName>
    <alternativeName>
        <fullName evidence="21">3-ketoacyl-[acyl-carrier-protein] reductase alpha subunit</fullName>
    </alternativeName>
    <alternativeName>
        <fullName evidence="24">3-oxoacyl-[acyl-carrier-protein] reductase</fullName>
    </alternativeName>
    <alternativeName>
        <fullName evidence="25">Estradiol 17-beta-dehydrogenase 8</fullName>
    </alternativeName>
    <alternativeName>
        <fullName evidence="23">Testosterone 17-beta-dehydrogenase 8</fullName>
    </alternativeName>
</protein>
<keyword evidence="10" id="KW-0443">Lipid metabolism</keyword>
<comment type="pathway">
    <text evidence="13">Steroid biosynthesis; estrogen biosynthesis.</text>
</comment>
<evidence type="ECO:0000256" key="6">
    <source>
        <dbReference type="ARBA" id="ARBA00022553"/>
    </source>
</evidence>
<name>A0A4U5PI62_STECR</name>
<dbReference type="SUPFAM" id="SSF51735">
    <property type="entry name" value="NAD(P)-binding Rossmann-fold domains"/>
    <property type="match status" value="1"/>
</dbReference>
<evidence type="ECO:0000256" key="21">
    <source>
        <dbReference type="ARBA" id="ARBA00077835"/>
    </source>
</evidence>
<comment type="pathway">
    <text evidence="2">Lipid metabolism; fatty acid biosynthesis.</text>
</comment>
<evidence type="ECO:0000256" key="13">
    <source>
        <dbReference type="ARBA" id="ARBA00037929"/>
    </source>
</evidence>
<keyword evidence="8" id="KW-0560">Oxidoreductase</keyword>
<comment type="caution">
    <text evidence="26">The sequence shown here is derived from an EMBL/GenBank/DDBJ whole genome shotgun (WGS) entry which is preliminary data.</text>
</comment>
<evidence type="ECO:0000256" key="20">
    <source>
        <dbReference type="ARBA" id="ARBA00070911"/>
    </source>
</evidence>
<comment type="catalytic activity">
    <reaction evidence="14">
        <text>17beta-estradiol + NAD(+) = estrone + NADH + H(+)</text>
        <dbReference type="Rhea" id="RHEA:24612"/>
        <dbReference type="ChEBI" id="CHEBI:15378"/>
        <dbReference type="ChEBI" id="CHEBI:16469"/>
        <dbReference type="ChEBI" id="CHEBI:17263"/>
        <dbReference type="ChEBI" id="CHEBI:57540"/>
        <dbReference type="ChEBI" id="CHEBI:57945"/>
        <dbReference type="EC" id="1.1.1.62"/>
    </reaction>
    <physiologicalReaction direction="left-to-right" evidence="14">
        <dbReference type="Rhea" id="RHEA:24613"/>
    </physiologicalReaction>
    <physiologicalReaction direction="right-to-left" evidence="14">
        <dbReference type="Rhea" id="RHEA:24614"/>
    </physiologicalReaction>
</comment>
<accession>A0A4U5PI62</accession>
<dbReference type="GO" id="GO:0006633">
    <property type="term" value="P:fatty acid biosynthetic process"/>
    <property type="evidence" value="ECO:0007669"/>
    <property type="project" value="UniProtKB-KW"/>
</dbReference>
<dbReference type="EMBL" id="AZBU02000002">
    <property type="protein sequence ID" value="TKR96357.1"/>
    <property type="molecule type" value="Genomic_DNA"/>
</dbReference>
<dbReference type="OrthoDB" id="294295at2759"/>
<evidence type="ECO:0000313" key="26">
    <source>
        <dbReference type="EMBL" id="TKR96357.1"/>
    </source>
</evidence>
<dbReference type="STRING" id="34508.A0A4U5PI62"/>
<dbReference type="InterPro" id="IPR036291">
    <property type="entry name" value="NAD(P)-bd_dom_sf"/>
</dbReference>
<dbReference type="PRINTS" id="PR00080">
    <property type="entry name" value="SDRFAMILY"/>
</dbReference>
<dbReference type="GO" id="GO:0005759">
    <property type="term" value="C:mitochondrial matrix"/>
    <property type="evidence" value="ECO:0007669"/>
    <property type="project" value="UniProtKB-SubCell"/>
</dbReference>
<reference evidence="26 27" key="2">
    <citation type="journal article" date="2019" name="G3 (Bethesda)">
        <title>Hybrid Assembly of the Genome of the Entomopathogenic Nematode Steinernema carpocapsae Identifies the X-Chromosome.</title>
        <authorList>
            <person name="Serra L."/>
            <person name="Macchietto M."/>
            <person name="Macias-Munoz A."/>
            <person name="McGill C.J."/>
            <person name="Rodriguez I.M."/>
            <person name="Rodriguez B."/>
            <person name="Murad R."/>
            <person name="Mortazavi A."/>
        </authorList>
    </citation>
    <scope>NUCLEOTIDE SEQUENCE [LARGE SCALE GENOMIC DNA]</scope>
    <source>
        <strain evidence="26 27">ALL</strain>
    </source>
</reference>
<dbReference type="PANTHER" id="PTHR42760:SF83">
    <property type="entry name" value="(3R)-3-HYDROXYACYL-COA DEHYDROGENASE"/>
    <property type="match status" value="1"/>
</dbReference>
<evidence type="ECO:0000256" key="18">
    <source>
        <dbReference type="ARBA" id="ARBA00065174"/>
    </source>
</evidence>
<dbReference type="Proteomes" id="UP000298663">
    <property type="component" value="Unassembled WGS sequence"/>
</dbReference>
<evidence type="ECO:0000256" key="19">
    <source>
        <dbReference type="ARBA" id="ARBA00066822"/>
    </source>
</evidence>
<comment type="catalytic activity">
    <reaction evidence="17">
        <text>a (3R)-3-hydroxyacyl-CoA + NAD(+) = a 3-oxoacyl-CoA + NADH + H(+)</text>
        <dbReference type="Rhea" id="RHEA:32711"/>
        <dbReference type="ChEBI" id="CHEBI:15378"/>
        <dbReference type="ChEBI" id="CHEBI:57319"/>
        <dbReference type="ChEBI" id="CHEBI:57540"/>
        <dbReference type="ChEBI" id="CHEBI:57945"/>
        <dbReference type="ChEBI" id="CHEBI:90726"/>
        <dbReference type="EC" id="1.1.1.n12"/>
    </reaction>
    <physiologicalReaction direction="left-to-right" evidence="17">
        <dbReference type="Rhea" id="RHEA:32712"/>
    </physiologicalReaction>
</comment>
<keyword evidence="6" id="KW-0597">Phosphoprotein</keyword>
<evidence type="ECO:0000313" key="27">
    <source>
        <dbReference type="Proteomes" id="UP000298663"/>
    </source>
</evidence>
<evidence type="ECO:0000256" key="7">
    <source>
        <dbReference type="ARBA" id="ARBA00022832"/>
    </source>
</evidence>
<comment type="similarity">
    <text evidence="3">Belongs to the short-chain dehydrogenases/reductases (SDR) family.</text>
</comment>
<dbReference type="GO" id="GO:0048038">
    <property type="term" value="F:quinone binding"/>
    <property type="evidence" value="ECO:0007669"/>
    <property type="project" value="TreeGrafter"/>
</dbReference>
<keyword evidence="27" id="KW-1185">Reference proteome</keyword>
<dbReference type="FunFam" id="3.40.50.720:FF:000231">
    <property type="entry name" value="Estradiol 17-beta-dehydrogenase 8"/>
    <property type="match status" value="1"/>
</dbReference>
<dbReference type="PRINTS" id="PR00081">
    <property type="entry name" value="GDHRDH"/>
</dbReference>
<dbReference type="Pfam" id="PF13561">
    <property type="entry name" value="adh_short_C2"/>
    <property type="match status" value="1"/>
</dbReference>
<dbReference type="InterPro" id="IPR002347">
    <property type="entry name" value="SDR_fam"/>
</dbReference>
<dbReference type="AlphaFoldDB" id="A0A4U5PI62"/>
<evidence type="ECO:0000256" key="2">
    <source>
        <dbReference type="ARBA" id="ARBA00005194"/>
    </source>
</evidence>
<evidence type="ECO:0000256" key="14">
    <source>
        <dbReference type="ARBA" id="ARBA00049069"/>
    </source>
</evidence>
<gene>
    <name evidence="26" type="ORF">L596_010388</name>
</gene>
<evidence type="ECO:0000256" key="3">
    <source>
        <dbReference type="ARBA" id="ARBA00006484"/>
    </source>
</evidence>
<proteinExistence type="inferred from homology"/>
<dbReference type="PROSITE" id="PS00061">
    <property type="entry name" value="ADH_SHORT"/>
    <property type="match status" value="1"/>
</dbReference>
<keyword evidence="5" id="KW-0444">Lipid biosynthesis</keyword>
<evidence type="ECO:0000256" key="22">
    <source>
        <dbReference type="ARBA" id="ARBA00081419"/>
    </source>
</evidence>
<evidence type="ECO:0000256" key="15">
    <source>
        <dbReference type="ARBA" id="ARBA00050232"/>
    </source>
</evidence>
<dbReference type="EC" id="1.1.1.239" evidence="19"/>
<comment type="catalytic activity">
    <reaction evidence="16">
        <text>17beta-hydroxy-5alpha-androstan-3-one + NAD(+) = 5alpha-androstan-3,17-dione + NADH + H(+)</text>
        <dbReference type="Rhea" id="RHEA:41992"/>
        <dbReference type="ChEBI" id="CHEBI:15378"/>
        <dbReference type="ChEBI" id="CHEBI:15994"/>
        <dbReference type="ChEBI" id="CHEBI:16330"/>
        <dbReference type="ChEBI" id="CHEBI:57540"/>
        <dbReference type="ChEBI" id="CHEBI:57945"/>
    </reaction>
    <physiologicalReaction direction="left-to-right" evidence="16">
        <dbReference type="Rhea" id="RHEA:41993"/>
    </physiologicalReaction>
</comment>
<keyword evidence="9" id="KW-0520">NAD</keyword>
<evidence type="ECO:0000256" key="24">
    <source>
        <dbReference type="ARBA" id="ARBA00083097"/>
    </source>
</evidence>
<evidence type="ECO:0000256" key="23">
    <source>
        <dbReference type="ARBA" id="ARBA00081936"/>
    </source>
</evidence>
<keyword evidence="11" id="KW-0496">Mitochondrion</keyword>
<comment type="catalytic activity">
    <reaction evidence="15">
        <text>testosterone + NAD(+) = androst-4-ene-3,17-dione + NADH + H(+)</text>
        <dbReference type="Rhea" id="RHEA:14929"/>
        <dbReference type="ChEBI" id="CHEBI:15378"/>
        <dbReference type="ChEBI" id="CHEBI:16422"/>
        <dbReference type="ChEBI" id="CHEBI:17347"/>
        <dbReference type="ChEBI" id="CHEBI:57540"/>
        <dbReference type="ChEBI" id="CHEBI:57945"/>
        <dbReference type="EC" id="1.1.1.239"/>
    </reaction>
    <physiologicalReaction direction="left-to-right" evidence="15">
        <dbReference type="Rhea" id="RHEA:14930"/>
    </physiologicalReaction>
</comment>
<evidence type="ECO:0000256" key="17">
    <source>
        <dbReference type="ARBA" id="ARBA00052680"/>
    </source>
</evidence>
<comment type="subcellular location">
    <subcellularLocation>
        <location evidence="1">Mitochondrion matrix</location>
    </subcellularLocation>
</comment>
<comment type="subunit">
    <text evidence="18">Heterotetramer with CBR4; contains two molecules of HSD17B8 and CBR4.</text>
</comment>
<evidence type="ECO:0000256" key="16">
    <source>
        <dbReference type="ARBA" id="ARBA00050435"/>
    </source>
</evidence>
<keyword evidence="12" id="KW-0275">Fatty acid biosynthesis</keyword>
<dbReference type="EC" id="1.1.1.n12" evidence="4"/>
<evidence type="ECO:0000256" key="11">
    <source>
        <dbReference type="ARBA" id="ARBA00023128"/>
    </source>
</evidence>
<evidence type="ECO:0000256" key="5">
    <source>
        <dbReference type="ARBA" id="ARBA00022516"/>
    </source>
</evidence>
<dbReference type="Gene3D" id="3.40.50.720">
    <property type="entry name" value="NAD(P)-binding Rossmann-like Domain"/>
    <property type="match status" value="1"/>
</dbReference>
<keyword evidence="7" id="KW-0276">Fatty acid metabolism</keyword>
<evidence type="ECO:0000256" key="1">
    <source>
        <dbReference type="ARBA" id="ARBA00004305"/>
    </source>
</evidence>
<evidence type="ECO:0000256" key="12">
    <source>
        <dbReference type="ARBA" id="ARBA00023160"/>
    </source>
</evidence>
<dbReference type="GO" id="GO:0008210">
    <property type="term" value="P:estrogen metabolic process"/>
    <property type="evidence" value="ECO:0007669"/>
    <property type="project" value="UniProtKB-ARBA"/>
</dbReference>
<evidence type="ECO:0000256" key="25">
    <source>
        <dbReference type="ARBA" id="ARBA00083258"/>
    </source>
</evidence>
<evidence type="ECO:0000256" key="8">
    <source>
        <dbReference type="ARBA" id="ARBA00023002"/>
    </source>
</evidence>
<dbReference type="GO" id="GO:0047035">
    <property type="term" value="F:testosterone dehydrogenase (NAD+) activity"/>
    <property type="evidence" value="ECO:0007669"/>
    <property type="project" value="UniProtKB-EC"/>
</dbReference>